<comment type="caution">
    <text evidence="2">The sequence shown here is derived from an EMBL/GenBank/DDBJ whole genome shotgun (WGS) entry which is preliminary data.</text>
</comment>
<evidence type="ECO:0000256" key="1">
    <source>
        <dbReference type="SAM" id="Phobius"/>
    </source>
</evidence>
<evidence type="ECO:0000313" key="3">
    <source>
        <dbReference type="Proteomes" id="UP000535415"/>
    </source>
</evidence>
<keyword evidence="1" id="KW-1133">Transmembrane helix</keyword>
<keyword evidence="1" id="KW-0472">Membrane</keyword>
<dbReference type="AlphaFoldDB" id="A0A7W9EYS1"/>
<dbReference type="Proteomes" id="UP000535415">
    <property type="component" value="Unassembled WGS sequence"/>
</dbReference>
<dbReference type="EMBL" id="JACIJM010000007">
    <property type="protein sequence ID" value="MBB5722994.1"/>
    <property type="molecule type" value="Genomic_DNA"/>
</dbReference>
<sequence>MSDFKVTANNMKLAKIRAKELRPDLAKFENVSAEEEGMKAGGFALIPILLLMFFPDSHVGNSAGIVVLIVAAARWAYIKKQQRKLFEIEMRELDVLESIKTI</sequence>
<protein>
    <submittedName>
        <fullName evidence="2">Uncharacterized protein</fullName>
    </submittedName>
</protein>
<evidence type="ECO:0000313" key="2">
    <source>
        <dbReference type="EMBL" id="MBB5722994.1"/>
    </source>
</evidence>
<accession>A0A7W9EYS1</accession>
<organism evidence="2 3">
    <name type="scientific">Yoonia ponticola</name>
    <dbReference type="NCBI Taxonomy" id="1524255"/>
    <lineage>
        <taxon>Bacteria</taxon>
        <taxon>Pseudomonadati</taxon>
        <taxon>Pseudomonadota</taxon>
        <taxon>Alphaproteobacteria</taxon>
        <taxon>Rhodobacterales</taxon>
        <taxon>Paracoccaceae</taxon>
        <taxon>Yoonia</taxon>
    </lineage>
</organism>
<keyword evidence="3" id="KW-1185">Reference proteome</keyword>
<gene>
    <name evidence="2" type="ORF">FHS72_002630</name>
</gene>
<proteinExistence type="predicted"/>
<feature type="transmembrane region" description="Helical" evidence="1">
    <location>
        <begin position="60"/>
        <end position="77"/>
    </location>
</feature>
<name>A0A7W9EYS1_9RHOB</name>
<keyword evidence="1" id="KW-0812">Transmembrane</keyword>
<reference evidence="2 3" key="1">
    <citation type="submission" date="2020-08" db="EMBL/GenBank/DDBJ databases">
        <title>Genomic Encyclopedia of Type Strains, Phase IV (KMG-IV): sequencing the most valuable type-strain genomes for metagenomic binning, comparative biology and taxonomic classification.</title>
        <authorList>
            <person name="Goeker M."/>
        </authorList>
    </citation>
    <scope>NUCLEOTIDE SEQUENCE [LARGE SCALE GENOMIC DNA]</scope>
    <source>
        <strain evidence="2 3">DSM 101064</strain>
    </source>
</reference>
<dbReference type="RefSeq" id="WP_183529790.1">
    <property type="nucleotide sequence ID" value="NZ_JACIJM010000007.1"/>
</dbReference>